<evidence type="ECO:0000256" key="1">
    <source>
        <dbReference type="ARBA" id="ARBA00022909"/>
    </source>
</evidence>
<dbReference type="KEGG" id="lbc:LACBIDRAFT_309110"/>
<dbReference type="GO" id="GO:0046656">
    <property type="term" value="P:folic acid biosynthetic process"/>
    <property type="evidence" value="ECO:0007669"/>
    <property type="project" value="UniProtKB-KW"/>
</dbReference>
<accession>B0CVK6</accession>
<dbReference type="GeneID" id="6071673"/>
<evidence type="ECO:0000313" key="3">
    <source>
        <dbReference type="Proteomes" id="UP000001194"/>
    </source>
</evidence>
<dbReference type="Proteomes" id="UP000001194">
    <property type="component" value="Unassembled WGS sequence"/>
</dbReference>
<dbReference type="SUPFAM" id="SSF55620">
    <property type="entry name" value="Tetrahydrobiopterin biosynthesis enzymes-like"/>
    <property type="match status" value="1"/>
</dbReference>
<dbReference type="STRING" id="486041.B0CVK6"/>
<keyword evidence="3" id="KW-1185">Reference proteome</keyword>
<organism evidence="3">
    <name type="scientific">Laccaria bicolor (strain S238N-H82 / ATCC MYA-4686)</name>
    <name type="common">Bicoloured deceiver</name>
    <name type="synonym">Laccaria laccata var. bicolor</name>
    <dbReference type="NCBI Taxonomy" id="486041"/>
    <lineage>
        <taxon>Eukaryota</taxon>
        <taxon>Fungi</taxon>
        <taxon>Dikarya</taxon>
        <taxon>Basidiomycota</taxon>
        <taxon>Agaricomycotina</taxon>
        <taxon>Agaricomycetes</taxon>
        <taxon>Agaricomycetidae</taxon>
        <taxon>Agaricales</taxon>
        <taxon>Agaricineae</taxon>
        <taxon>Hydnangiaceae</taxon>
        <taxon>Laccaria</taxon>
    </lineage>
</organism>
<reference evidence="2 3" key="1">
    <citation type="journal article" date="2008" name="Nature">
        <title>The genome of Laccaria bicolor provides insights into mycorrhizal symbiosis.</title>
        <authorList>
            <person name="Martin F."/>
            <person name="Aerts A."/>
            <person name="Ahren D."/>
            <person name="Brun A."/>
            <person name="Danchin E.G.J."/>
            <person name="Duchaussoy F."/>
            <person name="Gibon J."/>
            <person name="Kohler A."/>
            <person name="Lindquist E."/>
            <person name="Pereda V."/>
            <person name="Salamov A."/>
            <person name="Shapiro H.J."/>
            <person name="Wuyts J."/>
            <person name="Blaudez D."/>
            <person name="Buee M."/>
            <person name="Brokstein P."/>
            <person name="Canbaeck B."/>
            <person name="Cohen D."/>
            <person name="Courty P.E."/>
            <person name="Coutinho P.M."/>
            <person name="Delaruelle C."/>
            <person name="Detter J.C."/>
            <person name="Deveau A."/>
            <person name="DiFazio S."/>
            <person name="Duplessis S."/>
            <person name="Fraissinet-Tachet L."/>
            <person name="Lucic E."/>
            <person name="Frey-Klett P."/>
            <person name="Fourrey C."/>
            <person name="Feussner I."/>
            <person name="Gay G."/>
            <person name="Grimwood J."/>
            <person name="Hoegger P.J."/>
            <person name="Jain P."/>
            <person name="Kilaru S."/>
            <person name="Labbe J."/>
            <person name="Lin Y.C."/>
            <person name="Legue V."/>
            <person name="Le Tacon F."/>
            <person name="Marmeisse R."/>
            <person name="Melayah D."/>
            <person name="Montanini B."/>
            <person name="Muratet M."/>
            <person name="Nehls U."/>
            <person name="Niculita-Hirzel H."/>
            <person name="Oudot-Le Secq M.P."/>
            <person name="Peter M."/>
            <person name="Quesneville H."/>
            <person name="Rajashekar B."/>
            <person name="Reich M."/>
            <person name="Rouhier N."/>
            <person name="Schmutz J."/>
            <person name="Yin T."/>
            <person name="Chalot M."/>
            <person name="Henrissat B."/>
            <person name="Kuees U."/>
            <person name="Lucas S."/>
            <person name="Van de Peer Y."/>
            <person name="Podila G.K."/>
            <person name="Polle A."/>
            <person name="Pukkila P.J."/>
            <person name="Richardson P.M."/>
            <person name="Rouze P."/>
            <person name="Sanders I.R."/>
            <person name="Stajich J.E."/>
            <person name="Tunlid A."/>
            <person name="Tuskan G."/>
            <person name="Grigoriev I.V."/>
        </authorList>
    </citation>
    <scope>NUCLEOTIDE SEQUENCE [LARGE SCALE GENOMIC DNA]</scope>
    <source>
        <strain evidence="3">S238N-H82 / ATCC MYA-4686</strain>
    </source>
</reference>
<name>B0CVK6_LACBS</name>
<dbReference type="Gene3D" id="3.30.1130.10">
    <property type="match status" value="2"/>
</dbReference>
<protein>
    <submittedName>
        <fullName evidence="2">Predicted protein</fullName>
    </submittedName>
</protein>
<dbReference type="OrthoDB" id="5425486at2759"/>
<dbReference type="InterPro" id="IPR043133">
    <property type="entry name" value="GTP-CH-I_C/QueF"/>
</dbReference>
<dbReference type="AlphaFoldDB" id="B0CVK6"/>
<dbReference type="InParanoid" id="B0CVK6"/>
<dbReference type="HOGENOM" id="CLU_1360608_0_0_1"/>
<dbReference type="RefSeq" id="XP_001875847.1">
    <property type="nucleotide sequence ID" value="XM_001875812.1"/>
</dbReference>
<gene>
    <name evidence="2" type="ORF">LACBIDRAFT_309110</name>
</gene>
<proteinExistence type="predicted"/>
<sequence>MQPHEGTLQPIHVTSSLMHDVKEAAKTDDLAHSINYSDLAKELIRNEPVFASLEELSLHTYDAFSQKNSLLDKHRGKVSELGICVIQLGPPLHCAHVGVESAATFNEDMWTIMCVRHFVDKLTCHVIIGVNPAERLEKQDAVSSMSIDSRKDGLQKEQWIDFRTITRTFTSSLFTIEALASSVAHKTLLTSSSCESVVFQG</sequence>
<evidence type="ECO:0000313" key="2">
    <source>
        <dbReference type="EMBL" id="EDR13349.1"/>
    </source>
</evidence>
<dbReference type="EMBL" id="DS547093">
    <property type="protein sequence ID" value="EDR13349.1"/>
    <property type="molecule type" value="Genomic_DNA"/>
</dbReference>
<keyword evidence="1" id="KW-0289">Folate biosynthesis</keyword>